<dbReference type="RefSeq" id="XP_033574363.1">
    <property type="nucleotide sequence ID" value="XM_033720509.1"/>
</dbReference>
<name>A0A6A6YFM3_9PEZI</name>
<organism evidence="1">
    <name type="scientific">Mytilinidion resinicola</name>
    <dbReference type="NCBI Taxonomy" id="574789"/>
    <lineage>
        <taxon>Eukaryota</taxon>
        <taxon>Fungi</taxon>
        <taxon>Dikarya</taxon>
        <taxon>Ascomycota</taxon>
        <taxon>Pezizomycotina</taxon>
        <taxon>Dothideomycetes</taxon>
        <taxon>Pleosporomycetidae</taxon>
        <taxon>Mytilinidiales</taxon>
        <taxon>Mytilinidiaceae</taxon>
        <taxon>Mytilinidion</taxon>
    </lineage>
</organism>
<dbReference type="OrthoDB" id="3781081at2759"/>
<sequence length="221" mass="24945">MIWAYAVIPNEGHILADIWAFRTQPISALSPTFIPAICRANRQIQSEAFPLFLPLAKFHITSCGRIPFTKWLESFPDYEGFAAVRHLNFSYIFNGFWKSQLSLMLQCAGLRTVELTIPLELCLLPSRPAGSTFPNQGENLIGEKQLGGLLECENLELVVLECFAIYPSDPQIRAMLKGRAIATAEWLEEGFRRRRMKTFVCRTVTVKMHYDGAYHTAGIGS</sequence>
<protein>
    <submittedName>
        <fullName evidence="1 3">Uncharacterized protein</fullName>
    </submittedName>
</protein>
<reference evidence="3" key="2">
    <citation type="submission" date="2020-04" db="EMBL/GenBank/DDBJ databases">
        <authorList>
            <consortium name="NCBI Genome Project"/>
        </authorList>
    </citation>
    <scope>NUCLEOTIDE SEQUENCE</scope>
    <source>
        <strain evidence="3">CBS 304.34</strain>
    </source>
</reference>
<accession>A0A6A6YFM3</accession>
<keyword evidence="2" id="KW-1185">Reference proteome</keyword>
<evidence type="ECO:0000313" key="2">
    <source>
        <dbReference type="Proteomes" id="UP000504636"/>
    </source>
</evidence>
<evidence type="ECO:0000313" key="1">
    <source>
        <dbReference type="EMBL" id="KAF2807399.1"/>
    </source>
</evidence>
<dbReference type="Proteomes" id="UP000504636">
    <property type="component" value="Unplaced"/>
</dbReference>
<dbReference type="GeneID" id="54461402"/>
<gene>
    <name evidence="1 3" type="ORF">BDZ99DRAFT_465284</name>
</gene>
<evidence type="ECO:0000313" key="3">
    <source>
        <dbReference type="RefSeq" id="XP_033574363.1"/>
    </source>
</evidence>
<reference evidence="3" key="3">
    <citation type="submission" date="2025-04" db="UniProtKB">
        <authorList>
            <consortium name="RefSeq"/>
        </authorList>
    </citation>
    <scope>IDENTIFICATION</scope>
    <source>
        <strain evidence="3">CBS 304.34</strain>
    </source>
</reference>
<proteinExistence type="predicted"/>
<reference evidence="1 3" key="1">
    <citation type="journal article" date="2020" name="Stud. Mycol.">
        <title>101 Dothideomycetes genomes: a test case for predicting lifestyles and emergence of pathogens.</title>
        <authorList>
            <person name="Haridas S."/>
            <person name="Albert R."/>
            <person name="Binder M."/>
            <person name="Bloem J."/>
            <person name="Labutti K."/>
            <person name="Salamov A."/>
            <person name="Andreopoulos B."/>
            <person name="Baker S."/>
            <person name="Barry K."/>
            <person name="Bills G."/>
            <person name="Bluhm B."/>
            <person name="Cannon C."/>
            <person name="Castanera R."/>
            <person name="Culley D."/>
            <person name="Daum C."/>
            <person name="Ezra D."/>
            <person name="Gonzalez J."/>
            <person name="Henrissat B."/>
            <person name="Kuo A."/>
            <person name="Liang C."/>
            <person name="Lipzen A."/>
            <person name="Lutzoni F."/>
            <person name="Magnuson J."/>
            <person name="Mondo S."/>
            <person name="Nolan M."/>
            <person name="Ohm R."/>
            <person name="Pangilinan J."/>
            <person name="Park H.-J."/>
            <person name="Ramirez L."/>
            <person name="Alfaro M."/>
            <person name="Sun H."/>
            <person name="Tritt A."/>
            <person name="Yoshinaga Y."/>
            <person name="Zwiers L.-H."/>
            <person name="Turgeon B."/>
            <person name="Goodwin S."/>
            <person name="Spatafora J."/>
            <person name="Crous P."/>
            <person name="Grigoriev I."/>
        </authorList>
    </citation>
    <scope>NUCLEOTIDE SEQUENCE</scope>
    <source>
        <strain evidence="1 3">CBS 304.34</strain>
    </source>
</reference>
<dbReference type="EMBL" id="MU003705">
    <property type="protein sequence ID" value="KAF2807399.1"/>
    <property type="molecule type" value="Genomic_DNA"/>
</dbReference>
<dbReference type="AlphaFoldDB" id="A0A6A6YFM3"/>